<dbReference type="EMBL" id="LT575490">
    <property type="protein sequence ID" value="SAY45605.1"/>
    <property type="molecule type" value="Genomic_DNA"/>
</dbReference>
<reference evidence="1" key="1">
    <citation type="submission" date="2016-05" db="EMBL/GenBank/DDBJ databases">
        <authorList>
            <person name="Cock P.J.A."/>
            <person name="Cock P.J.A."/>
        </authorList>
    </citation>
    <scope>NUCLEOTIDE SEQUENCE</scope>
    <source>
        <strain evidence="1">PWN146_assembly</strain>
    </source>
</reference>
<protein>
    <submittedName>
        <fullName evidence="1">Uncharacterized protein</fullName>
    </submittedName>
</protein>
<accession>A0A1C3HKS4</accession>
<organism evidence="1">
    <name type="scientific">Serratia marcescens</name>
    <dbReference type="NCBI Taxonomy" id="615"/>
    <lineage>
        <taxon>Bacteria</taxon>
        <taxon>Pseudomonadati</taxon>
        <taxon>Pseudomonadota</taxon>
        <taxon>Gammaproteobacteria</taxon>
        <taxon>Enterobacterales</taxon>
        <taxon>Yersiniaceae</taxon>
        <taxon>Serratia</taxon>
    </lineage>
</organism>
<dbReference type="AlphaFoldDB" id="A0A1C3HKS4"/>
<name>A0A1C3HKS4_SERMA</name>
<gene>
    <name evidence="1" type="ORF">PWN146_04341</name>
</gene>
<sequence>MIAGSRRKNPADCFAGFCLCRRQGPICFWCILRIDAVELHPVSFPEPELRRLLFGRNSQIIGILQRGNCFTGNVEQLRFFSFGSGNQH</sequence>
<proteinExistence type="predicted"/>
<evidence type="ECO:0000313" key="1">
    <source>
        <dbReference type="EMBL" id="SAY45605.1"/>
    </source>
</evidence>